<organism evidence="1">
    <name type="scientific">marine metagenome</name>
    <dbReference type="NCBI Taxonomy" id="408172"/>
    <lineage>
        <taxon>unclassified sequences</taxon>
        <taxon>metagenomes</taxon>
        <taxon>ecological metagenomes</taxon>
    </lineage>
</organism>
<protein>
    <recommendedName>
        <fullName evidence="2">Portal protein</fullName>
    </recommendedName>
</protein>
<accession>A0A381TUJ2</accession>
<dbReference type="HAMAP" id="MF_04114">
    <property type="entry name" value="PORTAL_T4"/>
    <property type="match status" value="1"/>
</dbReference>
<gene>
    <name evidence="1" type="ORF">METZ01_LOCUS72504</name>
</gene>
<dbReference type="Pfam" id="PF07230">
    <property type="entry name" value="Portal_T4"/>
    <property type="match status" value="1"/>
</dbReference>
<sequence length="506" mass="58595">MAGFELFGFEIAKKEKKNKTFVTPENLDGSTQVIEGGGIYGHYLDTGNTAKDENVLIQKYREMSMTQEVDLAISDVVNEAVVHEDGRPTINLFLDQTKQSTAIKEKIVTEFKAIMKLLDFNRVGSDLFRKWYVDGKIYHHIIVDTAKPKEGIRELIPVDALSIQKITEIKKDKDPVTGVEMVVDTQDYFVYQPEGTINVALDGVRVAPDSISYVHSGMVDNEKQIIIGYLYKSIKPFNQLKMIEDSLVIYRLARAPERRIFYIDVGNLPKIKAEQYLRSVMDKYKQKIIYNASTGEVEDQKKQMSMLEDFWLPRRDGGRGTEISTLPSGQNLGEIEDIEYFRKKLYQSLNVPISRIEGTEQTSFNLGRASEINRDEIKFAKFVAKLRHRFSQMFVDLLRIQLLLKGIIKEEDWYDIKDNLEFIWTKDSHYAELKNNEILRERMELLQMVDEYSGKFVSDDWIRKRILRMTDDEIEQINKDNRQAGKGDPDDFDIDPNLVAPVDIHR</sequence>
<dbReference type="EMBL" id="UINC01005183">
    <property type="protein sequence ID" value="SVA19650.1"/>
    <property type="molecule type" value="Genomic_DNA"/>
</dbReference>
<reference evidence="1" key="1">
    <citation type="submission" date="2018-05" db="EMBL/GenBank/DDBJ databases">
        <authorList>
            <person name="Lanie J.A."/>
            <person name="Ng W.-L."/>
            <person name="Kazmierczak K.M."/>
            <person name="Andrzejewski T.M."/>
            <person name="Davidsen T.M."/>
            <person name="Wayne K.J."/>
            <person name="Tettelin H."/>
            <person name="Glass J.I."/>
            <person name="Rusch D."/>
            <person name="Podicherti R."/>
            <person name="Tsui H.-C.T."/>
            <person name="Winkler M.E."/>
        </authorList>
    </citation>
    <scope>NUCLEOTIDE SEQUENCE</scope>
</reference>
<name>A0A381TUJ2_9ZZZZ</name>
<proteinExistence type="inferred from homology"/>
<dbReference type="InterPro" id="IPR010823">
    <property type="entry name" value="Portal_Gp20"/>
</dbReference>
<evidence type="ECO:0008006" key="2">
    <source>
        <dbReference type="Google" id="ProtNLM"/>
    </source>
</evidence>
<dbReference type="AlphaFoldDB" id="A0A381TUJ2"/>
<evidence type="ECO:0000313" key="1">
    <source>
        <dbReference type="EMBL" id="SVA19650.1"/>
    </source>
</evidence>